<organism evidence="1 2">
    <name type="scientific">Coemansia javaensis</name>
    <dbReference type="NCBI Taxonomy" id="2761396"/>
    <lineage>
        <taxon>Eukaryota</taxon>
        <taxon>Fungi</taxon>
        <taxon>Fungi incertae sedis</taxon>
        <taxon>Zoopagomycota</taxon>
        <taxon>Kickxellomycotina</taxon>
        <taxon>Kickxellomycetes</taxon>
        <taxon>Kickxellales</taxon>
        <taxon>Kickxellaceae</taxon>
        <taxon>Coemansia</taxon>
    </lineage>
</organism>
<evidence type="ECO:0000313" key="1">
    <source>
        <dbReference type="EMBL" id="KAJ2779913.1"/>
    </source>
</evidence>
<keyword evidence="2" id="KW-1185">Reference proteome</keyword>
<accession>A0A9W8HEC4</accession>
<sequence length="76" mass="8681">MLDYDSTERSLGLKVLLGTHPVVQRQTVRHPSSYPKAAPAETMAHFQEFPIDNARPKQAPRIGRVGEWMWDYVAKC</sequence>
<evidence type="ECO:0000313" key="2">
    <source>
        <dbReference type="Proteomes" id="UP001140217"/>
    </source>
</evidence>
<comment type="caution">
    <text evidence="1">The sequence shown here is derived from an EMBL/GenBank/DDBJ whole genome shotgun (WGS) entry which is preliminary data.</text>
</comment>
<dbReference type="AlphaFoldDB" id="A0A9W8HEC4"/>
<gene>
    <name evidence="1" type="ORF">H4R18_003728</name>
</gene>
<dbReference type="Proteomes" id="UP001140217">
    <property type="component" value="Unassembled WGS sequence"/>
</dbReference>
<dbReference type="EMBL" id="JANBUL010000157">
    <property type="protein sequence ID" value="KAJ2779913.1"/>
    <property type="molecule type" value="Genomic_DNA"/>
</dbReference>
<protein>
    <submittedName>
        <fullName evidence="1">Uncharacterized protein</fullName>
    </submittedName>
</protein>
<proteinExistence type="predicted"/>
<dbReference type="OrthoDB" id="5596825at2759"/>
<reference evidence="1" key="1">
    <citation type="submission" date="2022-07" db="EMBL/GenBank/DDBJ databases">
        <title>Phylogenomic reconstructions and comparative analyses of Kickxellomycotina fungi.</title>
        <authorList>
            <person name="Reynolds N.K."/>
            <person name="Stajich J.E."/>
            <person name="Barry K."/>
            <person name="Grigoriev I.V."/>
            <person name="Crous P."/>
            <person name="Smith M.E."/>
        </authorList>
    </citation>
    <scope>NUCLEOTIDE SEQUENCE</scope>
    <source>
        <strain evidence="1">NBRC 105414</strain>
    </source>
</reference>
<name>A0A9W8HEC4_9FUNG</name>